<keyword evidence="4" id="KW-0540">Nuclease</keyword>
<evidence type="ECO:0000313" key="5">
    <source>
        <dbReference type="EMBL" id="RHD95589.1"/>
    </source>
</evidence>
<feature type="domain" description="Restriction endonuclease type IV Mrr" evidence="1">
    <location>
        <begin position="8"/>
        <end position="128"/>
    </location>
</feature>
<dbReference type="GO" id="GO:0009307">
    <property type="term" value="P:DNA restriction-modification system"/>
    <property type="evidence" value="ECO:0007669"/>
    <property type="project" value="InterPro"/>
</dbReference>
<gene>
    <name evidence="6" type="ORF">DW001_03465</name>
    <name evidence="5" type="ORF">DW775_06645</name>
    <name evidence="4" type="ORF">DW948_06370</name>
    <name evidence="3" type="ORF">DW975_03035</name>
    <name evidence="2" type="ORF">DXA03_02985</name>
</gene>
<dbReference type="InterPro" id="IPR011856">
    <property type="entry name" value="tRNA_endonuc-like_dom_sf"/>
</dbReference>
<keyword evidence="4" id="KW-0378">Hydrolase</keyword>
<evidence type="ECO:0000313" key="11">
    <source>
        <dbReference type="Proteomes" id="UP000286341"/>
    </source>
</evidence>
<dbReference type="Gene3D" id="3.40.1350.10">
    <property type="match status" value="1"/>
</dbReference>
<dbReference type="Proteomes" id="UP000266698">
    <property type="component" value="Unassembled WGS sequence"/>
</dbReference>
<evidence type="ECO:0000313" key="9">
    <source>
        <dbReference type="Proteomes" id="UP000284835"/>
    </source>
</evidence>
<evidence type="ECO:0000259" key="1">
    <source>
        <dbReference type="Pfam" id="PF04471"/>
    </source>
</evidence>
<dbReference type="Proteomes" id="UP000286341">
    <property type="component" value="Unassembled WGS sequence"/>
</dbReference>
<dbReference type="GO" id="GO:0003677">
    <property type="term" value="F:DNA binding"/>
    <property type="evidence" value="ECO:0007669"/>
    <property type="project" value="InterPro"/>
</dbReference>
<dbReference type="Proteomes" id="UP000284835">
    <property type="component" value="Unassembled WGS sequence"/>
</dbReference>
<dbReference type="EMBL" id="QSJS01000006">
    <property type="protein sequence ID" value="RHD95589.1"/>
    <property type="molecule type" value="Genomic_DNA"/>
</dbReference>
<evidence type="ECO:0000313" key="6">
    <source>
        <dbReference type="EMBL" id="RHL82005.1"/>
    </source>
</evidence>
<dbReference type="EMBL" id="QRPB01000003">
    <property type="protein sequence ID" value="RHL82005.1"/>
    <property type="molecule type" value="Genomic_DNA"/>
</dbReference>
<dbReference type="InterPro" id="IPR011335">
    <property type="entry name" value="Restrct_endonuc-II-like"/>
</dbReference>
<evidence type="ECO:0000313" key="3">
    <source>
        <dbReference type="EMBL" id="RGZ76434.1"/>
    </source>
</evidence>
<evidence type="ECO:0000313" key="8">
    <source>
        <dbReference type="Proteomes" id="UP000283431"/>
    </source>
</evidence>
<dbReference type="Proteomes" id="UP000285209">
    <property type="component" value="Unassembled WGS sequence"/>
</dbReference>
<dbReference type="RefSeq" id="WP_117861254.1">
    <property type="nucleotide sequence ID" value="NZ_QRPB01000003.1"/>
</dbReference>
<proteinExistence type="predicted"/>
<evidence type="ECO:0000313" key="7">
    <source>
        <dbReference type="Proteomes" id="UP000266698"/>
    </source>
</evidence>
<dbReference type="EMBL" id="QSDV01000002">
    <property type="protein sequence ID" value="RGZ19761.1"/>
    <property type="molecule type" value="Genomic_DNA"/>
</dbReference>
<dbReference type="GO" id="GO:0004519">
    <property type="term" value="F:endonuclease activity"/>
    <property type="evidence" value="ECO:0007669"/>
    <property type="project" value="UniProtKB-KW"/>
</dbReference>
<organism evidence="4 11">
    <name type="scientific">Agathobacter rectalis</name>
    <dbReference type="NCBI Taxonomy" id="39491"/>
    <lineage>
        <taxon>Bacteria</taxon>
        <taxon>Bacillati</taxon>
        <taxon>Bacillota</taxon>
        <taxon>Clostridia</taxon>
        <taxon>Lachnospirales</taxon>
        <taxon>Lachnospiraceae</taxon>
        <taxon>Agathobacter</taxon>
    </lineage>
</organism>
<keyword evidence="4" id="KW-0255">Endonuclease</keyword>
<evidence type="ECO:0000313" key="10">
    <source>
        <dbReference type="Proteomes" id="UP000285209"/>
    </source>
</evidence>
<reference evidence="7 8" key="1">
    <citation type="submission" date="2018-08" db="EMBL/GenBank/DDBJ databases">
        <title>A genome reference for cultivated species of the human gut microbiota.</title>
        <authorList>
            <person name="Zou Y."/>
            <person name="Xue W."/>
            <person name="Luo G."/>
        </authorList>
    </citation>
    <scope>NUCLEOTIDE SEQUENCE [LARGE SCALE GENOMIC DNA]</scope>
    <source>
        <strain evidence="6 7">AF36-2BH</strain>
        <strain evidence="5 9">AM30-13AC</strain>
        <strain evidence="4 11">AM44-1AT</strain>
        <strain evidence="3 8">AM48-7</strain>
        <strain evidence="2 10">AM54-25XD</strain>
    </source>
</reference>
<protein>
    <submittedName>
        <fullName evidence="4">Restriction endonuclease</fullName>
    </submittedName>
</protein>
<sequence length="248" mass="29134">MNNVSKEKGEKFESIVEKIYIQIANNERIKAKVEKHVPIIGDDGASHEIDILYSYEHFGVNYKVAIECKNWKNPINVGELRNFSYKLEHIGNINGIFISAESEFQDGAKKVSSYNGIRLIKYDELYKFINGEKGKYLVPDYKTIGDPFWMFMNLNGKNSIEQNLFLKEGILLFESKYFAEQFQNLYLLNCDNNVKLVGVSQQHLKEIMYLKDEYKVSVKLFNQFTSDLNKWPYHFWNLDVADIEMYIR</sequence>
<comment type="caution">
    <text evidence="4">The sequence shown here is derived from an EMBL/GenBank/DDBJ whole genome shotgun (WGS) entry which is preliminary data.</text>
</comment>
<dbReference type="EMBL" id="QSFB01000006">
    <property type="protein sequence ID" value="RHA14736.1"/>
    <property type="molecule type" value="Genomic_DNA"/>
</dbReference>
<dbReference type="EMBL" id="QSEN01000003">
    <property type="protein sequence ID" value="RGZ76434.1"/>
    <property type="molecule type" value="Genomic_DNA"/>
</dbReference>
<dbReference type="InterPro" id="IPR007560">
    <property type="entry name" value="Restrct_endonuc_IV_Mrr"/>
</dbReference>
<evidence type="ECO:0000313" key="4">
    <source>
        <dbReference type="EMBL" id="RHA14736.1"/>
    </source>
</evidence>
<dbReference type="Proteomes" id="UP000283431">
    <property type="component" value="Unassembled WGS sequence"/>
</dbReference>
<dbReference type="AlphaFoldDB" id="A0A395ZFB9"/>
<dbReference type="SUPFAM" id="SSF52980">
    <property type="entry name" value="Restriction endonuclease-like"/>
    <property type="match status" value="1"/>
</dbReference>
<name>A0A395ZFB9_9FIRM</name>
<dbReference type="Pfam" id="PF04471">
    <property type="entry name" value="Mrr_cat"/>
    <property type="match status" value="1"/>
</dbReference>
<accession>A0A395ZFB9</accession>
<evidence type="ECO:0000313" key="2">
    <source>
        <dbReference type="EMBL" id="RGZ19761.1"/>
    </source>
</evidence>